<dbReference type="EMBL" id="BJUM01000002">
    <property type="protein sequence ID" value="GEK53404.1"/>
    <property type="molecule type" value="Genomic_DNA"/>
</dbReference>
<dbReference type="RefSeq" id="WP_089348244.1">
    <property type="nucleotide sequence ID" value="NZ_BJUM01000002.1"/>
</dbReference>
<keyword evidence="1" id="KW-0732">Signal</keyword>
<organism evidence="2 3">
    <name type="scientific">Pseudoalteromonas espejiana</name>
    <dbReference type="NCBI Taxonomy" id="28107"/>
    <lineage>
        <taxon>Bacteria</taxon>
        <taxon>Pseudomonadati</taxon>
        <taxon>Pseudomonadota</taxon>
        <taxon>Gammaproteobacteria</taxon>
        <taxon>Alteromonadales</taxon>
        <taxon>Pseudoalteromonadaceae</taxon>
        <taxon>Pseudoalteromonas</taxon>
    </lineage>
</organism>
<sequence>MKFKLAALLSTCLLCISNNALADFNLNGKGTVTYPTGIEKPFNFGFAWQQQVGKFTIGDKSYNMSQLPNSYSVAITLSKDDSQVWVQEFNNGFIKEFDWQIGKHKVSLKKQKFSDVVKGDYVIELNGRSYFFTRNNASIVINFDESGIETIAIDGVTKNMGTKN</sequence>
<dbReference type="AlphaFoldDB" id="A0A510XQV3"/>
<evidence type="ECO:0000313" key="3">
    <source>
        <dbReference type="Proteomes" id="UP000321419"/>
    </source>
</evidence>
<accession>A0A510XQV3</accession>
<proteinExistence type="predicted"/>
<dbReference type="Proteomes" id="UP000321419">
    <property type="component" value="Unassembled WGS sequence"/>
</dbReference>
<gene>
    <name evidence="2" type="ORF">PES01_02490</name>
</gene>
<protein>
    <recommendedName>
        <fullName evidence="4">Secreted protein</fullName>
    </recommendedName>
</protein>
<reference evidence="2 3" key="1">
    <citation type="submission" date="2019-07" db="EMBL/GenBank/DDBJ databases">
        <title>Whole genome shotgun sequence of Pseudoalteromonas espejiana NBRC 102222.</title>
        <authorList>
            <person name="Hosoyama A."/>
            <person name="Uohara A."/>
            <person name="Ohji S."/>
            <person name="Ichikawa N."/>
        </authorList>
    </citation>
    <scope>NUCLEOTIDE SEQUENCE [LARGE SCALE GENOMIC DNA]</scope>
    <source>
        <strain evidence="2 3">NBRC 102222</strain>
    </source>
</reference>
<feature type="chain" id="PRO_5021699951" description="Secreted protein" evidence="1">
    <location>
        <begin position="23"/>
        <end position="164"/>
    </location>
</feature>
<evidence type="ECO:0008006" key="4">
    <source>
        <dbReference type="Google" id="ProtNLM"/>
    </source>
</evidence>
<keyword evidence="3" id="KW-1185">Reference proteome</keyword>
<name>A0A510XQV3_9GAMM</name>
<feature type="signal peptide" evidence="1">
    <location>
        <begin position="1"/>
        <end position="22"/>
    </location>
</feature>
<evidence type="ECO:0000313" key="2">
    <source>
        <dbReference type="EMBL" id="GEK53404.1"/>
    </source>
</evidence>
<evidence type="ECO:0000256" key="1">
    <source>
        <dbReference type="SAM" id="SignalP"/>
    </source>
</evidence>
<comment type="caution">
    <text evidence="2">The sequence shown here is derived from an EMBL/GenBank/DDBJ whole genome shotgun (WGS) entry which is preliminary data.</text>
</comment>
<dbReference type="OrthoDB" id="6240445at2"/>